<dbReference type="CDD" id="cd18186">
    <property type="entry name" value="BTB_POZ_ZBTB_KLHL-like"/>
    <property type="match status" value="1"/>
</dbReference>
<dbReference type="EMBL" id="VSWD01000011">
    <property type="protein sequence ID" value="KAK3087679.1"/>
    <property type="molecule type" value="Genomic_DNA"/>
</dbReference>
<dbReference type="SMART" id="SM00225">
    <property type="entry name" value="BTB"/>
    <property type="match status" value="1"/>
</dbReference>
<feature type="compositionally biased region" description="Basic and acidic residues" evidence="3">
    <location>
        <begin position="19"/>
        <end position="30"/>
    </location>
</feature>
<sequence length="861" mass="98577">MQQQRKKVRKTENGTEGQTDGRTDRQTDRQTKRKLRVPFGVAGRGLKTYFVKGTAALNTFQPAMQIVEDTVLNVDALQRFLLPKMSLMKRSANRLRSKTRPVEPTKLDFEFDTDFLQCDEFLIGDLRPNGQRHLMFSTPFQLQLLRRARHQPPSVSSSPSTPSSRWTTTSSSFRWYSFSCPVLLHLQQLLGDVNVEGFVADFETGLWQVLQLVYPGIDIKGCVFHFTQAVWRRIQEEGLSTAYRENDSLHRYLRQLMSLPFLPAAQIRETFTNLQTMANTDNLRAVVNYMDRQWFRNSVIRVELWSVFQLSVRTNNDVEGSSMAEGGRRKGGGGSGKEKMSSSQKKMMETMLASVIEMGMSGENSDIDIVVEGHSFPCHKLLLAAGSPYFKAMFASGMMESTSNRLELPDIDRKTFEAFRKYIYTQDVDINQDNVMDLLRASSIFQVETLQHQCESFLGKEMDTENCLELYKVARCMGCKVLLDKCRPYVMEGFNGLWKSQEFMDLEMDDIESIVKDDELVPVDEEQIVEAVLRQQEFCTSRFHLRNSDDFEEVVLVVTEFDMERSGSFYQDGKCLWAFSMQQSRWYTLAPIPLKENPGNDFAVVSFRNDLYLSGGENGLKHMLKYDSERNEWAKCDNQMKKGRISHMMAAVRECIYVFGGMNPKTRRESNVISSVEEYSIPGRRWRVMGELTTPVHSASTAIQGEKIYIMGGILQDGTLCDAVQMFDTRHRECKIVGQLPSGLSQPLQVTHLNRKVVIVTANGDVYQFKDKPKIEFTQINKLSVSMLPILGFTQYRGQLILLSSTKDKPDCFAKMSKVNTSQTPPRIDQLVPRVNTKPKPIHACLHGIVNKQFLYHTYFQ</sequence>
<dbReference type="SUPFAM" id="SSF54695">
    <property type="entry name" value="POZ domain"/>
    <property type="match status" value="1"/>
</dbReference>
<reference evidence="5" key="1">
    <citation type="submission" date="2019-08" db="EMBL/GenBank/DDBJ databases">
        <title>The improved chromosome-level genome for the pearl oyster Pinctada fucata martensii using PacBio sequencing and Hi-C.</title>
        <authorList>
            <person name="Zheng Z."/>
        </authorList>
    </citation>
    <scope>NUCLEOTIDE SEQUENCE</scope>
    <source>
        <strain evidence="5">ZZ-2019</strain>
        <tissue evidence="5">Adductor muscle</tissue>
    </source>
</reference>
<dbReference type="PANTHER" id="PTHR24412:SF489">
    <property type="entry name" value="RING FINGER DOMAIN AND KELCH REPEAT-CONTAINING PROTEIN DDB_G0271372"/>
    <property type="match status" value="1"/>
</dbReference>
<dbReference type="Pfam" id="PF07707">
    <property type="entry name" value="BACK"/>
    <property type="match status" value="1"/>
</dbReference>
<dbReference type="InterPro" id="IPR011705">
    <property type="entry name" value="BACK"/>
</dbReference>
<keyword evidence="6" id="KW-1185">Reference proteome</keyword>
<evidence type="ECO:0000313" key="5">
    <source>
        <dbReference type="EMBL" id="KAK3087679.1"/>
    </source>
</evidence>
<keyword evidence="2" id="KW-0677">Repeat</keyword>
<dbReference type="AlphaFoldDB" id="A0AA88XKW5"/>
<organism evidence="5 6">
    <name type="scientific">Pinctada imbricata</name>
    <name type="common">Atlantic pearl-oyster</name>
    <name type="synonym">Pinctada martensii</name>
    <dbReference type="NCBI Taxonomy" id="66713"/>
    <lineage>
        <taxon>Eukaryota</taxon>
        <taxon>Metazoa</taxon>
        <taxon>Spiralia</taxon>
        <taxon>Lophotrochozoa</taxon>
        <taxon>Mollusca</taxon>
        <taxon>Bivalvia</taxon>
        <taxon>Autobranchia</taxon>
        <taxon>Pteriomorphia</taxon>
        <taxon>Pterioida</taxon>
        <taxon>Pterioidea</taxon>
        <taxon>Pteriidae</taxon>
        <taxon>Pinctada</taxon>
    </lineage>
</organism>
<dbReference type="Gene3D" id="3.30.710.10">
    <property type="entry name" value="Potassium Channel Kv1.1, Chain A"/>
    <property type="match status" value="1"/>
</dbReference>
<evidence type="ECO:0000259" key="4">
    <source>
        <dbReference type="PROSITE" id="PS50097"/>
    </source>
</evidence>
<accession>A0AA88XKW5</accession>
<dbReference type="Gene3D" id="1.25.40.420">
    <property type="match status" value="1"/>
</dbReference>
<dbReference type="InterPro" id="IPR015915">
    <property type="entry name" value="Kelch-typ_b-propeller"/>
</dbReference>
<evidence type="ECO:0000256" key="3">
    <source>
        <dbReference type="SAM" id="MobiDB-lite"/>
    </source>
</evidence>
<proteinExistence type="predicted"/>
<dbReference type="InterPro" id="IPR006652">
    <property type="entry name" value="Kelch_1"/>
</dbReference>
<feature type="domain" description="BTB" evidence="4">
    <location>
        <begin position="365"/>
        <end position="432"/>
    </location>
</feature>
<dbReference type="Pfam" id="PF00651">
    <property type="entry name" value="BTB"/>
    <property type="match status" value="1"/>
</dbReference>
<gene>
    <name evidence="5" type="ORF">FSP39_009092</name>
</gene>
<dbReference type="SMART" id="SM00875">
    <property type="entry name" value="BACK"/>
    <property type="match status" value="1"/>
</dbReference>
<comment type="caution">
    <text evidence="5">The sequence shown here is derived from an EMBL/GenBank/DDBJ whole genome shotgun (WGS) entry which is preliminary data.</text>
</comment>
<evidence type="ECO:0000256" key="1">
    <source>
        <dbReference type="ARBA" id="ARBA00022441"/>
    </source>
</evidence>
<evidence type="ECO:0000256" key="2">
    <source>
        <dbReference type="ARBA" id="ARBA00022737"/>
    </source>
</evidence>
<evidence type="ECO:0000313" key="6">
    <source>
        <dbReference type="Proteomes" id="UP001186944"/>
    </source>
</evidence>
<dbReference type="SMART" id="SM00612">
    <property type="entry name" value="Kelch"/>
    <property type="match status" value="3"/>
</dbReference>
<dbReference type="Gene3D" id="2.120.10.80">
    <property type="entry name" value="Kelch-type beta propeller"/>
    <property type="match status" value="1"/>
</dbReference>
<keyword evidence="1" id="KW-0880">Kelch repeat</keyword>
<dbReference type="InterPro" id="IPR000210">
    <property type="entry name" value="BTB/POZ_dom"/>
</dbReference>
<feature type="region of interest" description="Disordered" evidence="3">
    <location>
        <begin position="1"/>
        <end position="35"/>
    </location>
</feature>
<dbReference type="SUPFAM" id="SSF117281">
    <property type="entry name" value="Kelch motif"/>
    <property type="match status" value="1"/>
</dbReference>
<dbReference type="InterPro" id="IPR011333">
    <property type="entry name" value="SKP1/BTB/POZ_sf"/>
</dbReference>
<dbReference type="PANTHER" id="PTHR24412">
    <property type="entry name" value="KELCH PROTEIN"/>
    <property type="match status" value="1"/>
</dbReference>
<feature type="region of interest" description="Disordered" evidence="3">
    <location>
        <begin position="319"/>
        <end position="343"/>
    </location>
</feature>
<dbReference type="Pfam" id="PF24681">
    <property type="entry name" value="Kelch_KLHDC2_KLHL20_DRC7"/>
    <property type="match status" value="1"/>
</dbReference>
<name>A0AA88XKW5_PINIB</name>
<dbReference type="Proteomes" id="UP001186944">
    <property type="component" value="Unassembled WGS sequence"/>
</dbReference>
<protein>
    <recommendedName>
        <fullName evidence="4">BTB domain-containing protein</fullName>
    </recommendedName>
</protein>
<dbReference type="PROSITE" id="PS50097">
    <property type="entry name" value="BTB"/>
    <property type="match status" value="1"/>
</dbReference>